<dbReference type="Gene3D" id="3.30.1180.10">
    <property type="match status" value="1"/>
</dbReference>
<dbReference type="SUPFAM" id="SSF82549">
    <property type="entry name" value="DAK1/DegV-like"/>
    <property type="match status" value="1"/>
</dbReference>
<reference evidence="3 4" key="1">
    <citation type="submission" date="2019-01" db="EMBL/GenBank/DDBJ databases">
        <title>Vagococcus silagei sp. nov. isolated from brewer's grain.</title>
        <authorList>
            <person name="Guu J.-R."/>
        </authorList>
    </citation>
    <scope>NUCLEOTIDE SEQUENCE [LARGE SCALE GENOMIC DNA]</scope>
    <source>
        <strain evidence="3 4">2B-2</strain>
    </source>
</reference>
<dbReference type="Proteomes" id="UP000310506">
    <property type="component" value="Unassembled WGS sequence"/>
</dbReference>
<dbReference type="InterPro" id="IPR043168">
    <property type="entry name" value="DegV_C"/>
</dbReference>
<dbReference type="Pfam" id="PF02645">
    <property type="entry name" value="DegV"/>
    <property type="match status" value="1"/>
</dbReference>
<keyword evidence="4" id="KW-1185">Reference proteome</keyword>
<comment type="function">
    <text evidence="1">May bind long-chain fatty acids, such as palmitate, and may play a role in lipid transport or fatty acid metabolism.</text>
</comment>
<evidence type="ECO:0000256" key="2">
    <source>
        <dbReference type="ARBA" id="ARBA00023121"/>
    </source>
</evidence>
<dbReference type="PANTHER" id="PTHR33434">
    <property type="entry name" value="DEGV DOMAIN-CONTAINING PROTEIN DR_1986-RELATED"/>
    <property type="match status" value="1"/>
</dbReference>
<sequence length="290" mass="32160">MNKNFDLLADSCCDLPVSLLEKQDVQFVSMTVQMGGKEYRDDLGKTFDYQEFVKRLKSGEMATTSQINIGTYLEAFKPYVDQEQPLLYLSFSSGLSGSYQNAVSAVNLLKEDYQNVPVTVVDTKAASLGLGLVVKCVSELRLAGGTLEEALEWLDSHLDHVQSWVTVDNLEHLERGGRISKTSATIGGLMKIDPIIHVNEEGRLVNVGKARGRHRAISKIVSEMQKHTTTGDQSLIYVVHADDFESALRTKELLEQEYPTSKIEIYSMGPTIMSHTGTGTLAIFTFGDKR</sequence>
<dbReference type="RefSeq" id="WP_136136194.1">
    <property type="nucleotide sequence ID" value="NZ_SDGV01000006.1"/>
</dbReference>
<dbReference type="InterPro" id="IPR003797">
    <property type="entry name" value="DegV"/>
</dbReference>
<gene>
    <name evidence="3" type="ORF">ESZ54_02960</name>
</gene>
<accession>A0A4S3B9R0</accession>
<keyword evidence="2" id="KW-0446">Lipid-binding</keyword>
<dbReference type="Gene3D" id="2.20.28.50">
    <property type="entry name" value="degv family protein"/>
    <property type="match status" value="1"/>
</dbReference>
<dbReference type="InterPro" id="IPR050270">
    <property type="entry name" value="DegV_domain_contain"/>
</dbReference>
<dbReference type="AlphaFoldDB" id="A0A4S3B9R0"/>
<dbReference type="GO" id="GO:0008289">
    <property type="term" value="F:lipid binding"/>
    <property type="evidence" value="ECO:0007669"/>
    <property type="project" value="UniProtKB-KW"/>
</dbReference>
<evidence type="ECO:0000313" key="3">
    <source>
        <dbReference type="EMBL" id="THB61875.1"/>
    </source>
</evidence>
<dbReference type="EMBL" id="SDGV01000006">
    <property type="protein sequence ID" value="THB61875.1"/>
    <property type="molecule type" value="Genomic_DNA"/>
</dbReference>
<dbReference type="PANTHER" id="PTHR33434:SF3">
    <property type="entry name" value="DEGV DOMAIN-CONTAINING PROTEIN YITS"/>
    <property type="match status" value="1"/>
</dbReference>
<name>A0A4S3B9R0_9ENTE</name>
<organism evidence="3 4">
    <name type="scientific">Vagococcus silagei</name>
    <dbReference type="NCBI Taxonomy" id="2508885"/>
    <lineage>
        <taxon>Bacteria</taxon>
        <taxon>Bacillati</taxon>
        <taxon>Bacillota</taxon>
        <taxon>Bacilli</taxon>
        <taxon>Lactobacillales</taxon>
        <taxon>Enterococcaceae</taxon>
        <taxon>Vagococcus</taxon>
    </lineage>
</organism>
<dbReference type="Gene3D" id="3.40.50.10440">
    <property type="entry name" value="Dihydroxyacetone kinase, domain 1"/>
    <property type="match status" value="1"/>
</dbReference>
<proteinExistence type="predicted"/>
<comment type="caution">
    <text evidence="3">The sequence shown here is derived from an EMBL/GenBank/DDBJ whole genome shotgun (WGS) entry which is preliminary data.</text>
</comment>
<dbReference type="PROSITE" id="PS51482">
    <property type="entry name" value="DEGV"/>
    <property type="match status" value="1"/>
</dbReference>
<dbReference type="OrthoDB" id="9780660at2"/>
<evidence type="ECO:0000313" key="4">
    <source>
        <dbReference type="Proteomes" id="UP000310506"/>
    </source>
</evidence>
<dbReference type="NCBIfam" id="TIGR00762">
    <property type="entry name" value="DegV"/>
    <property type="match status" value="1"/>
</dbReference>
<evidence type="ECO:0000256" key="1">
    <source>
        <dbReference type="ARBA" id="ARBA00003238"/>
    </source>
</evidence>
<protein>
    <submittedName>
        <fullName evidence="3">DegV family protein</fullName>
    </submittedName>
</protein>